<feature type="region of interest" description="Disordered" evidence="1">
    <location>
        <begin position="101"/>
        <end position="123"/>
    </location>
</feature>
<keyword evidence="2" id="KW-0812">Transmembrane</keyword>
<sequence>MLSPDQHNRPREGSSLVGALLDVKFERQVTPILVRWVYLAALVVVGFGVLFGLLWVWSFASWMGAAIWLAAPIVIGLGLVVLLVVRIACERVLASFRVRVPPPAPAPAPGPPVQYAPPPPPGR</sequence>
<keyword evidence="2" id="KW-1133">Transmembrane helix</keyword>
<feature type="transmembrane region" description="Helical" evidence="2">
    <location>
        <begin position="36"/>
        <end position="60"/>
    </location>
</feature>
<dbReference type="EMBL" id="JAGEOK010000099">
    <property type="protein sequence ID" value="MBO2445457.1"/>
    <property type="molecule type" value="Genomic_DNA"/>
</dbReference>
<proteinExistence type="predicted"/>
<comment type="caution">
    <text evidence="3">The sequence shown here is derived from an EMBL/GenBank/DDBJ whole genome shotgun (WGS) entry which is preliminary data.</text>
</comment>
<evidence type="ECO:0000256" key="1">
    <source>
        <dbReference type="SAM" id="MobiDB-lite"/>
    </source>
</evidence>
<keyword evidence="2" id="KW-0472">Membrane</keyword>
<dbReference type="InterPro" id="IPR025557">
    <property type="entry name" value="DUF4282"/>
</dbReference>
<dbReference type="Proteomes" id="UP000666915">
    <property type="component" value="Unassembled WGS sequence"/>
</dbReference>
<organism evidence="3 4">
    <name type="scientific">Actinomadura nitritigenes</name>
    <dbReference type="NCBI Taxonomy" id="134602"/>
    <lineage>
        <taxon>Bacteria</taxon>
        <taxon>Bacillati</taxon>
        <taxon>Actinomycetota</taxon>
        <taxon>Actinomycetes</taxon>
        <taxon>Streptosporangiales</taxon>
        <taxon>Thermomonosporaceae</taxon>
        <taxon>Actinomadura</taxon>
    </lineage>
</organism>
<protein>
    <submittedName>
        <fullName evidence="3">DUF4282 domain-containing protein</fullName>
    </submittedName>
</protein>
<evidence type="ECO:0000313" key="3">
    <source>
        <dbReference type="EMBL" id="MBO2445457.1"/>
    </source>
</evidence>
<evidence type="ECO:0000313" key="4">
    <source>
        <dbReference type="Proteomes" id="UP000666915"/>
    </source>
</evidence>
<dbReference type="RefSeq" id="WP_208274826.1">
    <property type="nucleotide sequence ID" value="NZ_BAAAGM010000160.1"/>
</dbReference>
<reference evidence="3 4" key="1">
    <citation type="submission" date="2021-03" db="EMBL/GenBank/DDBJ databases">
        <authorList>
            <person name="Kanchanasin P."/>
            <person name="Saeng-In P."/>
            <person name="Phongsopitanun W."/>
            <person name="Yuki M."/>
            <person name="Kudo T."/>
            <person name="Ohkuma M."/>
            <person name="Tanasupawat S."/>
        </authorList>
    </citation>
    <scope>NUCLEOTIDE SEQUENCE [LARGE SCALE GENOMIC DNA]</scope>
    <source>
        <strain evidence="3 4">L46</strain>
    </source>
</reference>
<accession>A0ABS3RHD8</accession>
<dbReference type="Pfam" id="PF14110">
    <property type="entry name" value="DUF4282"/>
    <property type="match status" value="1"/>
</dbReference>
<name>A0ABS3RHD8_9ACTN</name>
<feature type="transmembrane region" description="Helical" evidence="2">
    <location>
        <begin position="66"/>
        <end position="89"/>
    </location>
</feature>
<gene>
    <name evidence="3" type="ORF">J4557_49030</name>
</gene>
<keyword evidence="4" id="KW-1185">Reference proteome</keyword>
<evidence type="ECO:0000256" key="2">
    <source>
        <dbReference type="SAM" id="Phobius"/>
    </source>
</evidence>